<feature type="signal peptide" evidence="1">
    <location>
        <begin position="1"/>
        <end position="25"/>
    </location>
</feature>
<sequence length="291" mass="32520">MKKLAIIATTLGFLSPLFFSGTAQAQSLASKRVCLQSGKYVVFAQHPVFFGAWNVQGLLNYWLPPEFRRTSSLYRSADITNTELSHEHIFFCDNGEIVDNIGFGPEGRFKYSKNSLNSGKEPNGSNVDNFVPIDREKYNPNIVRLVVSEFRRILPDRCVLQPRDGKYELIGNNCQNFTAKIREEYWRKMFVGTWRGNGYTCERGGLTEEVQISVSGNSLVAKKITGDNCVPAGNITFQGTIPQSVSKGSSFSVTFKTGFPDRPACCSAEKQLSIVDANTFTSWGIKFTRID</sequence>
<name>A0ABU8YHJ2_9CYAN</name>
<evidence type="ECO:0000313" key="2">
    <source>
        <dbReference type="EMBL" id="MEK0183797.1"/>
    </source>
</evidence>
<keyword evidence="1" id="KW-0732">Signal</keyword>
<proteinExistence type="predicted"/>
<protein>
    <submittedName>
        <fullName evidence="2">Uncharacterized protein</fullName>
    </submittedName>
</protein>
<dbReference type="RefSeq" id="WP_340518898.1">
    <property type="nucleotide sequence ID" value="NZ_JBBLXS010000021.1"/>
</dbReference>
<evidence type="ECO:0000256" key="1">
    <source>
        <dbReference type="SAM" id="SignalP"/>
    </source>
</evidence>
<keyword evidence="3" id="KW-1185">Reference proteome</keyword>
<gene>
    <name evidence="2" type="ORF">WMG39_02930</name>
</gene>
<dbReference type="Proteomes" id="UP001384579">
    <property type="component" value="Unassembled WGS sequence"/>
</dbReference>
<feature type="chain" id="PRO_5045058743" evidence="1">
    <location>
        <begin position="26"/>
        <end position="291"/>
    </location>
</feature>
<evidence type="ECO:0000313" key="3">
    <source>
        <dbReference type="Proteomes" id="UP001384579"/>
    </source>
</evidence>
<dbReference type="EMBL" id="JBBLXS010000021">
    <property type="protein sequence ID" value="MEK0183797.1"/>
    <property type="molecule type" value="Genomic_DNA"/>
</dbReference>
<comment type="caution">
    <text evidence="2">The sequence shown here is derived from an EMBL/GenBank/DDBJ whole genome shotgun (WGS) entry which is preliminary data.</text>
</comment>
<accession>A0ABU8YHJ2</accession>
<reference evidence="2 3" key="1">
    <citation type="journal article" date="2020" name="Harmful Algae">
        <title>Molecular and morphological characterization of a novel dihydroanatoxin-a producing Microcoleus species (cyanobacteria) from the Russian River, California, USA.</title>
        <authorList>
            <person name="Conklin K.Y."/>
            <person name="Stancheva R."/>
            <person name="Otten T.G."/>
            <person name="Fadness R."/>
            <person name="Boyer G.L."/>
            <person name="Read B."/>
            <person name="Zhang X."/>
            <person name="Sheath R.G."/>
        </authorList>
    </citation>
    <scope>NUCLEOTIDE SEQUENCE [LARGE SCALE GENOMIC DNA]</scope>
    <source>
        <strain evidence="2 3">PTRS2</strain>
    </source>
</reference>
<organism evidence="2 3">
    <name type="scientific">Microcoleus anatoxicus PTRS2</name>
    <dbReference type="NCBI Taxonomy" id="2705321"/>
    <lineage>
        <taxon>Bacteria</taxon>
        <taxon>Bacillati</taxon>
        <taxon>Cyanobacteriota</taxon>
        <taxon>Cyanophyceae</taxon>
        <taxon>Oscillatoriophycideae</taxon>
        <taxon>Oscillatoriales</taxon>
        <taxon>Microcoleaceae</taxon>
        <taxon>Microcoleus</taxon>
        <taxon>Microcoleus anatoxicus</taxon>
    </lineage>
</organism>